<name>A0AAU4K7G3_9NOCA</name>
<evidence type="ECO:0000313" key="2">
    <source>
        <dbReference type="EMBL" id="WUM22016.1"/>
    </source>
</evidence>
<keyword evidence="1" id="KW-0812">Transmembrane</keyword>
<dbReference type="Proteomes" id="UP001432128">
    <property type="component" value="Chromosome"/>
</dbReference>
<dbReference type="AlphaFoldDB" id="A0AAU4K7G3"/>
<dbReference type="KEGG" id="whr:OG579_09705"/>
<keyword evidence="1" id="KW-0472">Membrane</keyword>
<gene>
    <name evidence="2" type="ORF">OG579_09705</name>
</gene>
<dbReference type="RefSeq" id="WP_328858958.1">
    <property type="nucleotide sequence ID" value="NZ_CP108021.1"/>
</dbReference>
<evidence type="ECO:0008006" key="4">
    <source>
        <dbReference type="Google" id="ProtNLM"/>
    </source>
</evidence>
<organism evidence="2 3">
    <name type="scientific">Williamsia herbipolensis</name>
    <dbReference type="NCBI Taxonomy" id="1603258"/>
    <lineage>
        <taxon>Bacteria</taxon>
        <taxon>Bacillati</taxon>
        <taxon>Actinomycetota</taxon>
        <taxon>Actinomycetes</taxon>
        <taxon>Mycobacteriales</taxon>
        <taxon>Nocardiaceae</taxon>
        <taxon>Williamsia</taxon>
    </lineage>
</organism>
<evidence type="ECO:0000313" key="3">
    <source>
        <dbReference type="Proteomes" id="UP001432128"/>
    </source>
</evidence>
<reference evidence="2 3" key="1">
    <citation type="submission" date="2022-10" db="EMBL/GenBank/DDBJ databases">
        <title>The complete genomes of actinobacterial strains from the NBC collection.</title>
        <authorList>
            <person name="Joergensen T.S."/>
            <person name="Alvarez Arevalo M."/>
            <person name="Sterndorff E.B."/>
            <person name="Faurdal D."/>
            <person name="Vuksanovic O."/>
            <person name="Mourched A.-S."/>
            <person name="Charusanti P."/>
            <person name="Shaw S."/>
            <person name="Blin K."/>
            <person name="Weber T."/>
        </authorList>
    </citation>
    <scope>NUCLEOTIDE SEQUENCE [LARGE SCALE GENOMIC DNA]</scope>
    <source>
        <strain evidence="2 3">NBC_00319</strain>
    </source>
</reference>
<proteinExistence type="predicted"/>
<accession>A0AAU4K7G3</accession>
<keyword evidence="3" id="KW-1185">Reference proteome</keyword>
<keyword evidence="1" id="KW-1133">Transmembrane helix</keyword>
<protein>
    <recommendedName>
        <fullName evidence="4">Lumazine-binding protein</fullName>
    </recommendedName>
</protein>
<evidence type="ECO:0000256" key="1">
    <source>
        <dbReference type="SAM" id="Phobius"/>
    </source>
</evidence>
<dbReference type="EMBL" id="CP108021">
    <property type="protein sequence ID" value="WUM22016.1"/>
    <property type="molecule type" value="Genomic_DNA"/>
</dbReference>
<feature type="transmembrane region" description="Helical" evidence="1">
    <location>
        <begin position="23"/>
        <end position="47"/>
    </location>
</feature>
<sequence length="164" mass="17583">MASTDTPSPSIDPGASDDPGWKAAWPFLVAVVIVVLAVGTIALFHVIKPGSERLTESAKVTRAINDYYTAKNAVNYDQFRTLSCPADLLQPSFPTADAFEKSGQASRAEHGTITITDITETAVTGSSATANMHWRYTKNPKDEVLPITLVKSSEDWKVCGAKGP</sequence>